<keyword evidence="2" id="KW-1185">Reference proteome</keyword>
<reference evidence="1" key="1">
    <citation type="journal article" date="2021" name="Genome Biol. Evol.">
        <title>A High-Quality Reference Genome for a Parasitic Bivalve with Doubly Uniparental Inheritance (Bivalvia: Unionida).</title>
        <authorList>
            <person name="Smith C.H."/>
        </authorList>
    </citation>
    <scope>NUCLEOTIDE SEQUENCE</scope>
    <source>
        <strain evidence="1">CHS0354</strain>
    </source>
</reference>
<organism evidence="1 2">
    <name type="scientific">Potamilus streckersoni</name>
    <dbReference type="NCBI Taxonomy" id="2493646"/>
    <lineage>
        <taxon>Eukaryota</taxon>
        <taxon>Metazoa</taxon>
        <taxon>Spiralia</taxon>
        <taxon>Lophotrochozoa</taxon>
        <taxon>Mollusca</taxon>
        <taxon>Bivalvia</taxon>
        <taxon>Autobranchia</taxon>
        <taxon>Heteroconchia</taxon>
        <taxon>Palaeoheterodonta</taxon>
        <taxon>Unionida</taxon>
        <taxon>Unionoidea</taxon>
        <taxon>Unionidae</taxon>
        <taxon>Ambleminae</taxon>
        <taxon>Lampsilini</taxon>
        <taxon>Potamilus</taxon>
    </lineage>
</organism>
<name>A0AAE0T0H7_9BIVA</name>
<reference evidence="1" key="3">
    <citation type="submission" date="2023-05" db="EMBL/GenBank/DDBJ databases">
        <authorList>
            <person name="Smith C.H."/>
        </authorList>
    </citation>
    <scope>NUCLEOTIDE SEQUENCE</scope>
    <source>
        <strain evidence="1">CHS0354</strain>
        <tissue evidence="1">Mantle</tissue>
    </source>
</reference>
<sequence>MNQIHQIQKKLCETKENVYKPSGSDISYVGVSGNMDPELASISTDRSDYAEVSGLDTFNKDTASTAKDALYSEKEMTIYRGQDSYHIQLDDRPCSVCRSDIDDSVFVAVKGGALQENRESASKQKET</sequence>
<evidence type="ECO:0000313" key="1">
    <source>
        <dbReference type="EMBL" id="KAK3601278.1"/>
    </source>
</evidence>
<protein>
    <submittedName>
        <fullName evidence="1">Uncharacterized protein</fullName>
    </submittedName>
</protein>
<dbReference type="Proteomes" id="UP001195483">
    <property type="component" value="Unassembled WGS sequence"/>
</dbReference>
<comment type="caution">
    <text evidence="1">The sequence shown here is derived from an EMBL/GenBank/DDBJ whole genome shotgun (WGS) entry which is preliminary data.</text>
</comment>
<dbReference type="AlphaFoldDB" id="A0AAE0T0H7"/>
<evidence type="ECO:0000313" key="2">
    <source>
        <dbReference type="Proteomes" id="UP001195483"/>
    </source>
</evidence>
<dbReference type="EMBL" id="JAEAOA010002336">
    <property type="protein sequence ID" value="KAK3601278.1"/>
    <property type="molecule type" value="Genomic_DNA"/>
</dbReference>
<accession>A0AAE0T0H7</accession>
<proteinExistence type="predicted"/>
<reference evidence="1" key="2">
    <citation type="journal article" date="2021" name="Genome Biol. Evol.">
        <title>Developing a high-quality reference genome for a parasitic bivalve with doubly uniparental inheritance (Bivalvia: Unionida).</title>
        <authorList>
            <person name="Smith C.H."/>
        </authorList>
    </citation>
    <scope>NUCLEOTIDE SEQUENCE</scope>
    <source>
        <strain evidence="1">CHS0354</strain>
        <tissue evidence="1">Mantle</tissue>
    </source>
</reference>
<gene>
    <name evidence="1" type="ORF">CHS0354_040458</name>
</gene>